<evidence type="ECO:0000256" key="3">
    <source>
        <dbReference type="ARBA" id="ARBA00012438"/>
    </source>
</evidence>
<evidence type="ECO:0000313" key="16">
    <source>
        <dbReference type="EMBL" id="TGB03752.1"/>
    </source>
</evidence>
<dbReference type="Pfam" id="PF14689">
    <property type="entry name" value="SPOB_a"/>
    <property type="match status" value="1"/>
</dbReference>
<feature type="domain" description="Histidine kinase" evidence="15">
    <location>
        <begin position="310"/>
        <end position="522"/>
    </location>
</feature>
<evidence type="ECO:0000256" key="14">
    <source>
        <dbReference type="SAM" id="Phobius"/>
    </source>
</evidence>
<dbReference type="FunFam" id="3.30.450.20:FF:000018">
    <property type="entry name" value="Sensor histidine kinase DcuS"/>
    <property type="match status" value="1"/>
</dbReference>
<dbReference type="Gene3D" id="1.10.287.130">
    <property type="match status" value="1"/>
</dbReference>
<comment type="catalytic activity">
    <reaction evidence="1">
        <text>ATP + protein L-histidine = ADP + protein N-phospho-L-histidine.</text>
        <dbReference type="EC" id="2.7.13.3"/>
    </reaction>
</comment>
<keyword evidence="10" id="KW-0067">ATP-binding</keyword>
<protein>
    <recommendedName>
        <fullName evidence="3">histidine kinase</fullName>
        <ecNumber evidence="3">2.7.13.3</ecNumber>
    </recommendedName>
</protein>
<evidence type="ECO:0000256" key="8">
    <source>
        <dbReference type="ARBA" id="ARBA00022741"/>
    </source>
</evidence>
<feature type="transmembrane region" description="Helical" evidence="14">
    <location>
        <begin position="12"/>
        <end position="31"/>
    </location>
</feature>
<evidence type="ECO:0000259" key="15">
    <source>
        <dbReference type="PROSITE" id="PS50109"/>
    </source>
</evidence>
<keyword evidence="4" id="KW-1003">Cell membrane</keyword>
<keyword evidence="12" id="KW-0902">Two-component regulatory system</keyword>
<evidence type="ECO:0000256" key="5">
    <source>
        <dbReference type="ARBA" id="ARBA00022553"/>
    </source>
</evidence>
<evidence type="ECO:0000256" key="4">
    <source>
        <dbReference type="ARBA" id="ARBA00022475"/>
    </source>
</evidence>
<dbReference type="PANTHER" id="PTHR43547:SF3">
    <property type="entry name" value="SENSOR PROTEIN CITS"/>
    <property type="match status" value="1"/>
</dbReference>
<dbReference type="GO" id="GO:0005886">
    <property type="term" value="C:plasma membrane"/>
    <property type="evidence" value="ECO:0007669"/>
    <property type="project" value="UniProtKB-SubCell"/>
</dbReference>
<dbReference type="GO" id="GO:0005524">
    <property type="term" value="F:ATP binding"/>
    <property type="evidence" value="ECO:0007669"/>
    <property type="project" value="UniProtKB-KW"/>
</dbReference>
<dbReference type="InterPro" id="IPR005467">
    <property type="entry name" value="His_kinase_dom"/>
</dbReference>
<dbReference type="PANTHER" id="PTHR43547">
    <property type="entry name" value="TWO-COMPONENT HISTIDINE KINASE"/>
    <property type="match status" value="1"/>
</dbReference>
<dbReference type="InterPro" id="IPR016120">
    <property type="entry name" value="Sig_transdc_His_kin_SpoOB"/>
</dbReference>
<organism evidence="16 17">
    <name type="scientific">Halobacillus salinus</name>
    <dbReference type="NCBI Taxonomy" id="192814"/>
    <lineage>
        <taxon>Bacteria</taxon>
        <taxon>Bacillati</taxon>
        <taxon>Bacillota</taxon>
        <taxon>Bacilli</taxon>
        <taxon>Bacillales</taxon>
        <taxon>Bacillaceae</taxon>
        <taxon>Halobacillus</taxon>
    </lineage>
</organism>
<dbReference type="STRING" id="192814.GCA_900166575_00642"/>
<evidence type="ECO:0000256" key="7">
    <source>
        <dbReference type="ARBA" id="ARBA00022692"/>
    </source>
</evidence>
<dbReference type="CDD" id="cd16915">
    <property type="entry name" value="HATPase_DpiB-CitA-like"/>
    <property type="match status" value="1"/>
</dbReference>
<evidence type="ECO:0000256" key="11">
    <source>
        <dbReference type="ARBA" id="ARBA00022989"/>
    </source>
</evidence>
<dbReference type="Pfam" id="PF17203">
    <property type="entry name" value="sCache_3_2"/>
    <property type="match status" value="1"/>
</dbReference>
<dbReference type="InterPro" id="IPR013767">
    <property type="entry name" value="PAS_fold"/>
</dbReference>
<dbReference type="InterPro" id="IPR036890">
    <property type="entry name" value="HATPase_C_sf"/>
</dbReference>
<dbReference type="SUPFAM" id="SSF55785">
    <property type="entry name" value="PYP-like sensor domain (PAS domain)"/>
    <property type="match status" value="1"/>
</dbReference>
<proteinExistence type="predicted"/>
<dbReference type="InterPro" id="IPR035965">
    <property type="entry name" value="PAS-like_dom_sf"/>
</dbReference>
<dbReference type="PROSITE" id="PS50109">
    <property type="entry name" value="HIS_KIN"/>
    <property type="match status" value="1"/>
</dbReference>
<evidence type="ECO:0000256" key="1">
    <source>
        <dbReference type="ARBA" id="ARBA00000085"/>
    </source>
</evidence>
<name>A0A4Z0GZV7_9BACI</name>
<dbReference type="GO" id="GO:0000155">
    <property type="term" value="F:phosphorelay sensor kinase activity"/>
    <property type="evidence" value="ECO:0007669"/>
    <property type="project" value="InterPro"/>
</dbReference>
<dbReference type="InterPro" id="IPR003594">
    <property type="entry name" value="HATPase_dom"/>
</dbReference>
<comment type="caution">
    <text evidence="16">The sequence shown here is derived from an EMBL/GenBank/DDBJ whole genome shotgun (WGS) entry which is preliminary data.</text>
</comment>
<dbReference type="InterPro" id="IPR033463">
    <property type="entry name" value="sCache_3"/>
</dbReference>
<dbReference type="SUPFAM" id="SSF55890">
    <property type="entry name" value="Sporulation response regulatory protein Spo0B"/>
    <property type="match status" value="1"/>
</dbReference>
<evidence type="ECO:0000256" key="2">
    <source>
        <dbReference type="ARBA" id="ARBA00004651"/>
    </source>
</evidence>
<dbReference type="Pfam" id="PF02518">
    <property type="entry name" value="HATPase_c"/>
    <property type="match status" value="1"/>
</dbReference>
<dbReference type="SUPFAM" id="SSF55874">
    <property type="entry name" value="ATPase domain of HSP90 chaperone/DNA topoisomerase II/histidine kinase"/>
    <property type="match status" value="1"/>
</dbReference>
<dbReference type="InterPro" id="IPR029151">
    <property type="entry name" value="Sensor-like_sf"/>
</dbReference>
<dbReference type="PRINTS" id="PR00344">
    <property type="entry name" value="BCTRLSENSOR"/>
</dbReference>
<keyword evidence="6" id="KW-0808">Transferase</keyword>
<evidence type="ECO:0000256" key="9">
    <source>
        <dbReference type="ARBA" id="ARBA00022777"/>
    </source>
</evidence>
<dbReference type="EC" id="2.7.13.3" evidence="3"/>
<dbReference type="AlphaFoldDB" id="A0A4Z0GZV7"/>
<evidence type="ECO:0000256" key="13">
    <source>
        <dbReference type="ARBA" id="ARBA00023136"/>
    </source>
</evidence>
<evidence type="ECO:0000313" key="17">
    <source>
        <dbReference type="Proteomes" id="UP000297982"/>
    </source>
</evidence>
<dbReference type="Pfam" id="PF00989">
    <property type="entry name" value="PAS"/>
    <property type="match status" value="1"/>
</dbReference>
<sequence>MRVSLQTKIIGLVLFLLIFVISILSGVFAYIEKEEVEEQIGQLALQTASTVSFMPSVKEAFESENPSATIQPIALRVQEETGAEFVVVGNSESVRYAHPDEWKIGEKMVGGDNDRALVDGEYYISQAEGTLGPSLRGKAPVLNDDEDVIGLVSVGFLMEDIRLRVWDKLRTIGGVAFIVLILGVAGSYLLARSIRKDTLGLEPYEITAFYQNREAILSSIREGIIAIDDMGRVTLTNHSALEMLHLTGGTVGRNIKDIFPHTKMLEVLKSGKPSTNEEMLLNDKLFIVTRTPIVAEGKVTGVVSSFKDTTEVREMVQTLSEVKRYSEGLRAQTHEHANQMYLLLGLLQLGRYDEAAAFIEEEYETTQQQQRLMVDHIKDETVQAILTGKMSRASELKVEFVLDEATDLDVLPPSINRTDLVTILGNCIDNAFEALEEQEEKRVSFFATDVGDSIVFEISDNGPGIPDELVQYVFTRGFSTKAGEMRGYGLANVKEVVERLGGTMEISNEEGTVFSIFLPKGGRNDEGDDQ</sequence>
<dbReference type="InterPro" id="IPR004358">
    <property type="entry name" value="Sig_transdc_His_kin-like_C"/>
</dbReference>
<keyword evidence="5" id="KW-0597">Phosphoprotein</keyword>
<keyword evidence="8" id="KW-0547">Nucleotide-binding</keyword>
<keyword evidence="13 14" id="KW-0472">Membrane</keyword>
<evidence type="ECO:0000256" key="6">
    <source>
        <dbReference type="ARBA" id="ARBA00022679"/>
    </source>
</evidence>
<dbReference type="Gene3D" id="3.30.450.20">
    <property type="entry name" value="PAS domain"/>
    <property type="match status" value="2"/>
</dbReference>
<feature type="transmembrane region" description="Helical" evidence="14">
    <location>
        <begin position="172"/>
        <end position="191"/>
    </location>
</feature>
<keyword evidence="9 16" id="KW-0418">Kinase</keyword>
<gene>
    <name evidence="16" type="ORF">E4663_01740</name>
</gene>
<keyword evidence="17" id="KW-1185">Reference proteome</keyword>
<dbReference type="GO" id="GO:0006355">
    <property type="term" value="P:regulation of DNA-templated transcription"/>
    <property type="evidence" value="ECO:0007669"/>
    <property type="project" value="InterPro"/>
</dbReference>
<evidence type="ECO:0000256" key="12">
    <source>
        <dbReference type="ARBA" id="ARBA00023012"/>
    </source>
</evidence>
<dbReference type="SMART" id="SM00387">
    <property type="entry name" value="HATPase_c"/>
    <property type="match status" value="1"/>
</dbReference>
<comment type="subcellular location">
    <subcellularLocation>
        <location evidence="2">Cell membrane</location>
        <topology evidence="2">Multi-pass membrane protein</topology>
    </subcellularLocation>
</comment>
<reference evidence="16 17" key="1">
    <citation type="journal article" date="2003" name="Int. J. Syst. Evol. Microbiol.">
        <title>Halobacillus salinus sp. nov., isolated from a salt lake on the coast of the East Sea in Korea.</title>
        <authorList>
            <person name="Yoon J.H."/>
            <person name="Kang K.H."/>
            <person name="Park Y.H."/>
        </authorList>
    </citation>
    <scope>NUCLEOTIDE SEQUENCE [LARGE SCALE GENOMIC DNA]</scope>
    <source>
        <strain evidence="16 17">HSL-3</strain>
    </source>
</reference>
<evidence type="ECO:0000256" key="10">
    <source>
        <dbReference type="ARBA" id="ARBA00022840"/>
    </source>
</evidence>
<dbReference type="Gene3D" id="3.30.565.10">
    <property type="entry name" value="Histidine kinase-like ATPase, C-terminal domain"/>
    <property type="match status" value="1"/>
</dbReference>
<dbReference type="EMBL" id="SRJC01000001">
    <property type="protein sequence ID" value="TGB03752.1"/>
    <property type="molecule type" value="Genomic_DNA"/>
</dbReference>
<accession>A0A4Z0GZV7</accession>
<keyword evidence="7 14" id="KW-0812">Transmembrane</keyword>
<keyword evidence="11 14" id="KW-1133">Transmembrane helix</keyword>
<dbReference type="SUPFAM" id="SSF103190">
    <property type="entry name" value="Sensory domain-like"/>
    <property type="match status" value="1"/>
</dbReference>
<dbReference type="Proteomes" id="UP000297982">
    <property type="component" value="Unassembled WGS sequence"/>
</dbReference>
<dbReference type="InterPro" id="IPR039506">
    <property type="entry name" value="SPOB_a"/>
</dbReference>